<organism evidence="2 3">
    <name type="scientific">Marinicauda pacifica</name>
    <dbReference type="NCBI Taxonomy" id="1133559"/>
    <lineage>
        <taxon>Bacteria</taxon>
        <taxon>Pseudomonadati</taxon>
        <taxon>Pseudomonadota</taxon>
        <taxon>Alphaproteobacteria</taxon>
        <taxon>Maricaulales</taxon>
        <taxon>Maricaulaceae</taxon>
        <taxon>Marinicauda</taxon>
    </lineage>
</organism>
<dbReference type="SUPFAM" id="SSF54913">
    <property type="entry name" value="GlnB-like"/>
    <property type="match status" value="1"/>
</dbReference>
<dbReference type="InterPro" id="IPR004323">
    <property type="entry name" value="Ion_tolerance_CutA"/>
</dbReference>
<dbReference type="AlphaFoldDB" id="A0A4S2HDV0"/>
<gene>
    <name evidence="2" type="ORF">E5162_00190</name>
</gene>
<keyword evidence="3" id="KW-1185">Reference proteome</keyword>
<dbReference type="GO" id="GO:0010038">
    <property type="term" value="P:response to metal ion"/>
    <property type="evidence" value="ECO:0007669"/>
    <property type="project" value="InterPro"/>
</dbReference>
<dbReference type="OrthoDB" id="37622at2"/>
<comment type="similarity">
    <text evidence="1">Belongs to the CutA family.</text>
</comment>
<dbReference type="RefSeq" id="WP_135942946.1">
    <property type="nucleotide sequence ID" value="NZ_BMEI01000001.1"/>
</dbReference>
<name>A0A4S2HDV0_9PROT</name>
<dbReference type="Pfam" id="PF03091">
    <property type="entry name" value="CutA1"/>
    <property type="match status" value="1"/>
</dbReference>
<dbReference type="PANTHER" id="PTHR23419">
    <property type="entry name" value="DIVALENT CATION TOLERANCE CUTA-RELATED"/>
    <property type="match status" value="1"/>
</dbReference>
<protein>
    <submittedName>
        <fullName evidence="2">Divalent-cation tolerance protein CutA</fullName>
    </submittedName>
</protein>
<dbReference type="Gene3D" id="3.30.70.120">
    <property type="match status" value="1"/>
</dbReference>
<proteinExistence type="inferred from homology"/>
<evidence type="ECO:0000313" key="3">
    <source>
        <dbReference type="Proteomes" id="UP000305451"/>
    </source>
</evidence>
<dbReference type="PANTHER" id="PTHR23419:SF8">
    <property type="entry name" value="FI09726P"/>
    <property type="match status" value="1"/>
</dbReference>
<dbReference type="Proteomes" id="UP000305451">
    <property type="component" value="Unassembled WGS sequence"/>
</dbReference>
<dbReference type="InterPro" id="IPR015867">
    <property type="entry name" value="N-reg_PII/ATP_PRibTrfase_C"/>
</dbReference>
<dbReference type="InterPro" id="IPR011322">
    <property type="entry name" value="N-reg_PII-like_a/b"/>
</dbReference>
<accession>A0A4S2HDV0</accession>
<evidence type="ECO:0000313" key="2">
    <source>
        <dbReference type="EMBL" id="TGY93752.1"/>
    </source>
</evidence>
<evidence type="ECO:0000256" key="1">
    <source>
        <dbReference type="ARBA" id="ARBA00010169"/>
    </source>
</evidence>
<comment type="caution">
    <text evidence="2">The sequence shown here is derived from an EMBL/GenBank/DDBJ whole genome shotgun (WGS) entry which is preliminary data.</text>
</comment>
<dbReference type="EMBL" id="SRXV01000001">
    <property type="protein sequence ID" value="TGY93752.1"/>
    <property type="molecule type" value="Genomic_DNA"/>
</dbReference>
<sequence>MSRDETIRLLYTTWPDEAGPHAAAATLLSEKLIACANILGPSTSIYRWEGEVQTEREIVVLFKTSAASAARTCTRLTELHPYDEPCIVALPVDRAGSAPGFLAWVADETGERP</sequence>
<dbReference type="GO" id="GO:0005507">
    <property type="term" value="F:copper ion binding"/>
    <property type="evidence" value="ECO:0007669"/>
    <property type="project" value="TreeGrafter"/>
</dbReference>
<reference evidence="2 3" key="1">
    <citation type="journal article" date="2013" name="Int. J. Syst. Evol. Microbiol.">
        <title>Marinicauda pacifica gen. nov., sp. nov., a prosthecate alphaproteobacterium of the family Hyphomonadaceae isolated from deep seawater.</title>
        <authorList>
            <person name="Zhang X.Y."/>
            <person name="Li G.W."/>
            <person name="Wang C.S."/>
            <person name="Zhang Y.J."/>
            <person name="Xu X.W."/>
            <person name="Li H."/>
            <person name="Liu A."/>
            <person name="Liu C."/>
            <person name="Xie B.B."/>
            <person name="Qin Q.L."/>
            <person name="Xu Z."/>
            <person name="Chen X.L."/>
            <person name="Zhou B.C."/>
            <person name="Zhang Y.Z."/>
        </authorList>
    </citation>
    <scope>NUCLEOTIDE SEQUENCE [LARGE SCALE GENOMIC DNA]</scope>
    <source>
        <strain evidence="2 3">P-1 km-3</strain>
    </source>
</reference>